<dbReference type="EMBL" id="BJTG01000002">
    <property type="protein sequence ID" value="GEJ56372.1"/>
    <property type="molecule type" value="Genomic_DNA"/>
</dbReference>
<evidence type="ECO:0000313" key="3">
    <source>
        <dbReference type="Proteomes" id="UP000503640"/>
    </source>
</evidence>
<proteinExistence type="predicted"/>
<organism evidence="2 3">
    <name type="scientific">Anaeromyxobacter diazotrophicus</name>
    <dbReference type="NCBI Taxonomy" id="2590199"/>
    <lineage>
        <taxon>Bacteria</taxon>
        <taxon>Pseudomonadati</taxon>
        <taxon>Myxococcota</taxon>
        <taxon>Myxococcia</taxon>
        <taxon>Myxococcales</taxon>
        <taxon>Cystobacterineae</taxon>
        <taxon>Anaeromyxobacteraceae</taxon>
        <taxon>Anaeromyxobacter</taxon>
    </lineage>
</organism>
<reference evidence="3" key="1">
    <citation type="journal article" date="2020" name="Appl. Environ. Microbiol.">
        <title>Diazotrophic Anaeromyxobacter Isolates from Soils.</title>
        <authorList>
            <person name="Masuda Y."/>
            <person name="Yamanaka H."/>
            <person name="Xu Z.X."/>
            <person name="Shiratori Y."/>
            <person name="Aono T."/>
            <person name="Amachi S."/>
            <person name="Senoo K."/>
            <person name="Itoh H."/>
        </authorList>
    </citation>
    <scope>NUCLEOTIDE SEQUENCE [LARGE SCALE GENOMIC DNA]</scope>
    <source>
        <strain evidence="3">R267</strain>
    </source>
</reference>
<keyword evidence="1" id="KW-1133">Transmembrane helix</keyword>
<comment type="caution">
    <text evidence="2">The sequence shown here is derived from an EMBL/GenBank/DDBJ whole genome shotgun (WGS) entry which is preliminary data.</text>
</comment>
<feature type="transmembrane region" description="Helical" evidence="1">
    <location>
        <begin position="111"/>
        <end position="129"/>
    </location>
</feature>
<evidence type="ECO:0008006" key="4">
    <source>
        <dbReference type="Google" id="ProtNLM"/>
    </source>
</evidence>
<accession>A0A7I9VIY2</accession>
<dbReference type="RefSeq" id="WP_176063783.1">
    <property type="nucleotide sequence ID" value="NZ_BJTG01000002.1"/>
</dbReference>
<feature type="transmembrane region" description="Helical" evidence="1">
    <location>
        <begin position="85"/>
        <end position="105"/>
    </location>
</feature>
<name>A0A7I9VIY2_9BACT</name>
<sequence length="130" mass="13762">MPTGLLVAAYALLFSAVTVISILLTGARSFLAKDTPSVALAVWNLIWDWHFILGAAFAFAARLCFILMNQALYRDPVLSRSSTTITTLVTSASIIAVIAANVFILGERLTARQISGAAVVLGGILLLVAK</sequence>
<keyword evidence="1" id="KW-0472">Membrane</keyword>
<gene>
    <name evidence="2" type="ORF">AMYX_11130</name>
</gene>
<keyword evidence="3" id="KW-1185">Reference proteome</keyword>
<dbReference type="SUPFAM" id="SSF103481">
    <property type="entry name" value="Multidrug resistance efflux transporter EmrE"/>
    <property type="match status" value="1"/>
</dbReference>
<dbReference type="Gene3D" id="1.10.3730.20">
    <property type="match status" value="1"/>
</dbReference>
<protein>
    <recommendedName>
        <fullName evidence="4">EamA domain-containing protein</fullName>
    </recommendedName>
</protein>
<dbReference type="Proteomes" id="UP000503640">
    <property type="component" value="Unassembled WGS sequence"/>
</dbReference>
<keyword evidence="1" id="KW-0812">Transmembrane</keyword>
<dbReference type="InterPro" id="IPR037185">
    <property type="entry name" value="EmrE-like"/>
</dbReference>
<evidence type="ECO:0000313" key="2">
    <source>
        <dbReference type="EMBL" id="GEJ56372.1"/>
    </source>
</evidence>
<evidence type="ECO:0000256" key="1">
    <source>
        <dbReference type="SAM" id="Phobius"/>
    </source>
</evidence>
<dbReference type="AlphaFoldDB" id="A0A7I9VIY2"/>
<feature type="transmembrane region" description="Helical" evidence="1">
    <location>
        <begin position="51"/>
        <end position="73"/>
    </location>
</feature>